<dbReference type="RefSeq" id="WP_225250882.1">
    <property type="nucleotide sequence ID" value="NZ_JAIWIU010000085.1"/>
</dbReference>
<dbReference type="SMART" id="SM00849">
    <property type="entry name" value="Lactamase_B"/>
    <property type="match status" value="1"/>
</dbReference>
<evidence type="ECO:0000313" key="2">
    <source>
        <dbReference type="EMBL" id="MCA2017061.1"/>
    </source>
</evidence>
<dbReference type="Gene3D" id="3.60.15.10">
    <property type="entry name" value="Ribonuclease Z/Hydroxyacylglutathione hydrolase-like"/>
    <property type="match status" value="1"/>
</dbReference>
<keyword evidence="3" id="KW-1185">Reference proteome</keyword>
<dbReference type="Pfam" id="PF00753">
    <property type="entry name" value="Lactamase_B"/>
    <property type="match status" value="1"/>
</dbReference>
<dbReference type="PANTHER" id="PTHR42951:SF17">
    <property type="entry name" value="METALLO-BETA-LACTAMASE DOMAIN-CONTAINING PROTEIN"/>
    <property type="match status" value="1"/>
</dbReference>
<dbReference type="Proteomes" id="UP001199044">
    <property type="component" value="Unassembled WGS sequence"/>
</dbReference>
<reference evidence="3" key="1">
    <citation type="submission" date="2023-07" db="EMBL/GenBank/DDBJ databases">
        <title>Molecular identification of indigenous halophilic bacteria isolated from red sea cost, biodegradation of synthetic dyes and assessment of degraded metabolite toxicity.</title>
        <authorList>
            <person name="Chaieb K."/>
            <person name="Altayb H.N."/>
        </authorList>
    </citation>
    <scope>NUCLEOTIDE SEQUENCE [LARGE SCALE GENOMIC DNA]</scope>
    <source>
        <strain evidence="3">K20</strain>
    </source>
</reference>
<dbReference type="PANTHER" id="PTHR42951">
    <property type="entry name" value="METALLO-BETA-LACTAMASE DOMAIN-CONTAINING"/>
    <property type="match status" value="1"/>
</dbReference>
<dbReference type="CDD" id="cd16280">
    <property type="entry name" value="metallo-hydrolase-like_MBL-fold"/>
    <property type="match status" value="1"/>
</dbReference>
<proteinExistence type="predicted"/>
<comment type="caution">
    <text evidence="2">The sequence shown here is derived from an EMBL/GenBank/DDBJ whole genome shotgun (WGS) entry which is preliminary data.</text>
</comment>
<gene>
    <name evidence="2" type="ORF">LDJ79_13125</name>
</gene>
<evidence type="ECO:0000259" key="1">
    <source>
        <dbReference type="SMART" id="SM00849"/>
    </source>
</evidence>
<organism evidence="2 3">
    <name type="scientific">Vibrio tritonius</name>
    <dbReference type="NCBI Taxonomy" id="1435069"/>
    <lineage>
        <taxon>Bacteria</taxon>
        <taxon>Pseudomonadati</taxon>
        <taxon>Pseudomonadota</taxon>
        <taxon>Gammaproteobacteria</taxon>
        <taxon>Vibrionales</taxon>
        <taxon>Vibrionaceae</taxon>
        <taxon>Vibrio</taxon>
    </lineage>
</organism>
<sequence length="292" mass="33260">MTVKSDYEQFVAAQQTLKDNPMGHFFFEQERRYVKPFTLYGNLHYVGDNWVCAHLLDTGEGLVLFDAGNIGATAMLVQAIWEAGFNPADVRWMVLSHAHVDHIGAAPFFQTMFGTQVYLGAPDADMLATRPEWTFLHDAHDVQYQGFDVDVAINDGDVFTFGNTEIQFYLVPGHTEGCIACFFDVHDGNETKRVGYYGGFGFNTLQKGHLCEYGDLDFAMRERYLASLEKVRQQPVDIFMPNHTNNVNLLEKRELFLANPNRNPFVDPDAWGRYLDEKRTALLALMNDPKQH</sequence>
<accession>A0ABS7YQ95</accession>
<dbReference type="EMBL" id="JAIWIU010000085">
    <property type="protein sequence ID" value="MCA2017061.1"/>
    <property type="molecule type" value="Genomic_DNA"/>
</dbReference>
<protein>
    <submittedName>
        <fullName evidence="2">MBL fold metallo-hydrolase</fullName>
    </submittedName>
</protein>
<evidence type="ECO:0000313" key="3">
    <source>
        <dbReference type="Proteomes" id="UP001199044"/>
    </source>
</evidence>
<feature type="domain" description="Metallo-beta-lactamase" evidence="1">
    <location>
        <begin position="53"/>
        <end position="243"/>
    </location>
</feature>
<dbReference type="InterPro" id="IPR050855">
    <property type="entry name" value="NDM-1-like"/>
</dbReference>
<dbReference type="InterPro" id="IPR001279">
    <property type="entry name" value="Metallo-B-lactamas"/>
</dbReference>
<dbReference type="SUPFAM" id="SSF56281">
    <property type="entry name" value="Metallo-hydrolase/oxidoreductase"/>
    <property type="match status" value="1"/>
</dbReference>
<name>A0ABS7YQ95_9VIBR</name>
<dbReference type="InterPro" id="IPR036866">
    <property type="entry name" value="RibonucZ/Hydroxyglut_hydro"/>
</dbReference>